<comment type="caution">
    <text evidence="4">The sequence shown here is derived from an EMBL/GenBank/DDBJ whole genome shotgun (WGS) entry which is preliminary data.</text>
</comment>
<dbReference type="EMBL" id="PEBD01000004">
    <property type="protein sequence ID" value="PHV68204.1"/>
    <property type="molecule type" value="Genomic_DNA"/>
</dbReference>
<sequence length="312" mass="32953">MSPSSLVFTGATRGIGRAAALRIASANPDVHLVLLARGSAGRELVDEVRRRGGTATAVTADLSSMRAVHEAATRIGTMAATGEIPPLGGILANAGIQHTNAITATEDDLEETFAVNVLANHLLIRVLSDHLRPSSRITVTSSDTHFGDLHHNLGMVPAPAWQHPDQLARPGAFPAAESTKAGRTAYSTSKLAVIYLVHAFARRLPGAVDIVSYNPGFVPGTGLARHADPVSRFLARNVLPALTITPLATSVETAARLLVATAMQEVEASTGDYVDRGIVTRSSEESYDLAREEELFATAERLLHDAGHLTLS</sequence>
<dbReference type="AlphaFoldDB" id="A0A2G3PQY2"/>
<dbReference type="InterPro" id="IPR057326">
    <property type="entry name" value="KR_dom"/>
</dbReference>
<evidence type="ECO:0000256" key="1">
    <source>
        <dbReference type="ARBA" id="ARBA00006484"/>
    </source>
</evidence>
<dbReference type="PRINTS" id="PR00081">
    <property type="entry name" value="GDHRDH"/>
</dbReference>
<accession>A0A2G3PQY2</accession>
<feature type="domain" description="Ketoreductase" evidence="3">
    <location>
        <begin position="4"/>
        <end position="221"/>
    </location>
</feature>
<dbReference type="RefSeq" id="WP_099381358.1">
    <property type="nucleotide sequence ID" value="NZ_PEBD01000004.1"/>
</dbReference>
<evidence type="ECO:0000313" key="4">
    <source>
        <dbReference type="EMBL" id="PHV68204.1"/>
    </source>
</evidence>
<dbReference type="Gene3D" id="3.40.50.720">
    <property type="entry name" value="NAD(P)-binding Rossmann-like Domain"/>
    <property type="match status" value="1"/>
</dbReference>
<protein>
    <submittedName>
        <fullName evidence="4">Short-chain dehydrogenase</fullName>
    </submittedName>
</protein>
<name>A0A2G3PQY2_WILMA</name>
<proteinExistence type="inferred from homology"/>
<dbReference type="SMART" id="SM00822">
    <property type="entry name" value="PKS_KR"/>
    <property type="match status" value="1"/>
</dbReference>
<dbReference type="Pfam" id="PF00106">
    <property type="entry name" value="adh_short"/>
    <property type="match status" value="1"/>
</dbReference>
<dbReference type="PANTHER" id="PTHR24320:SF148">
    <property type="entry name" value="NAD(P)-BINDING ROSSMANN-FOLD SUPERFAMILY PROTEIN"/>
    <property type="match status" value="1"/>
</dbReference>
<dbReference type="Proteomes" id="UP000225108">
    <property type="component" value="Unassembled WGS sequence"/>
</dbReference>
<dbReference type="PANTHER" id="PTHR24320">
    <property type="entry name" value="RETINOL DEHYDROGENASE"/>
    <property type="match status" value="1"/>
</dbReference>
<keyword evidence="2" id="KW-0560">Oxidoreductase</keyword>
<reference evidence="4 5" key="1">
    <citation type="submission" date="2017-10" db="EMBL/GenBank/DDBJ databases">
        <title>The draft genome sequence of Williamsia sp. BULT 1.1 isolated from the semi-arid grassland soils from South Africa.</title>
        <authorList>
            <person name="Kabwe M.H."/>
            <person name="Govender N."/>
            <person name="Mutseka Lunga P."/>
            <person name="Vikram S."/>
            <person name="Makhalanyane T.P."/>
        </authorList>
    </citation>
    <scope>NUCLEOTIDE SEQUENCE [LARGE SCALE GENOMIC DNA]</scope>
    <source>
        <strain evidence="4 5">BULT 1.1</strain>
    </source>
</reference>
<organism evidence="4 5">
    <name type="scientific">Williamsia marianensis</name>
    <dbReference type="NCBI Taxonomy" id="85044"/>
    <lineage>
        <taxon>Bacteria</taxon>
        <taxon>Bacillati</taxon>
        <taxon>Actinomycetota</taxon>
        <taxon>Actinomycetes</taxon>
        <taxon>Mycobacteriales</taxon>
        <taxon>Nocardiaceae</taxon>
        <taxon>Williamsia</taxon>
    </lineage>
</organism>
<gene>
    <name evidence="4" type="ORF">CSW57_02870</name>
</gene>
<evidence type="ECO:0000256" key="2">
    <source>
        <dbReference type="ARBA" id="ARBA00023002"/>
    </source>
</evidence>
<dbReference type="SUPFAM" id="SSF51735">
    <property type="entry name" value="NAD(P)-binding Rossmann-fold domains"/>
    <property type="match status" value="1"/>
</dbReference>
<dbReference type="InterPro" id="IPR036291">
    <property type="entry name" value="NAD(P)-bd_dom_sf"/>
</dbReference>
<evidence type="ECO:0000313" key="5">
    <source>
        <dbReference type="Proteomes" id="UP000225108"/>
    </source>
</evidence>
<dbReference type="GO" id="GO:0016491">
    <property type="term" value="F:oxidoreductase activity"/>
    <property type="evidence" value="ECO:0007669"/>
    <property type="project" value="UniProtKB-KW"/>
</dbReference>
<dbReference type="InterPro" id="IPR002347">
    <property type="entry name" value="SDR_fam"/>
</dbReference>
<evidence type="ECO:0000259" key="3">
    <source>
        <dbReference type="SMART" id="SM00822"/>
    </source>
</evidence>
<comment type="similarity">
    <text evidence="1">Belongs to the short-chain dehydrogenases/reductases (SDR) family.</text>
</comment>